<keyword evidence="10" id="KW-0407">Ion channel</keyword>
<dbReference type="GO" id="GO:0016020">
    <property type="term" value="C:membrane"/>
    <property type="evidence" value="ECO:0007669"/>
    <property type="project" value="UniProtKB-SubCell"/>
</dbReference>
<dbReference type="AlphaFoldDB" id="A0A5E4D8W1"/>
<feature type="domain" description="Potassium channel" evidence="11">
    <location>
        <begin position="14"/>
        <end position="54"/>
    </location>
</feature>
<sequence>VENFGDPWLKGRNSQNITYFESIYLVMATTSTVGFGDVVAKTSLGRTFIMFFTLGSL</sequence>
<evidence type="ECO:0000256" key="5">
    <source>
        <dbReference type="ARBA" id="ARBA00022826"/>
    </source>
</evidence>
<organism evidence="12 13">
    <name type="scientific">Marmota monax</name>
    <name type="common">Woodchuck</name>
    <dbReference type="NCBI Taxonomy" id="9995"/>
    <lineage>
        <taxon>Eukaryota</taxon>
        <taxon>Metazoa</taxon>
        <taxon>Chordata</taxon>
        <taxon>Craniata</taxon>
        <taxon>Vertebrata</taxon>
        <taxon>Euteleostomi</taxon>
        <taxon>Mammalia</taxon>
        <taxon>Eutheria</taxon>
        <taxon>Euarchontoglires</taxon>
        <taxon>Glires</taxon>
        <taxon>Rodentia</taxon>
        <taxon>Sciuromorpha</taxon>
        <taxon>Sciuridae</taxon>
        <taxon>Xerinae</taxon>
        <taxon>Marmotini</taxon>
        <taxon>Marmota</taxon>
    </lineage>
</organism>
<evidence type="ECO:0000259" key="11">
    <source>
        <dbReference type="Pfam" id="PF07885"/>
    </source>
</evidence>
<comment type="subcellular location">
    <subcellularLocation>
        <location evidence="1">Membrane</location>
        <topology evidence="1">Multi-pass membrane protein</topology>
    </subcellularLocation>
</comment>
<proteinExistence type="predicted"/>
<dbReference type="EMBL" id="CABDUW010003654">
    <property type="protein sequence ID" value="VTJ89581.1"/>
    <property type="molecule type" value="Genomic_DNA"/>
</dbReference>
<dbReference type="InterPro" id="IPR013099">
    <property type="entry name" value="K_chnl_dom"/>
</dbReference>
<evidence type="ECO:0000256" key="2">
    <source>
        <dbReference type="ARBA" id="ARBA00022448"/>
    </source>
</evidence>
<dbReference type="Pfam" id="PF07885">
    <property type="entry name" value="Ion_trans_2"/>
    <property type="match status" value="1"/>
</dbReference>
<keyword evidence="2" id="KW-0813">Transport</keyword>
<gene>
    <name evidence="12" type="ORF">MONAX_5E033542</name>
</gene>
<keyword evidence="3" id="KW-0633">Potassium transport</keyword>
<evidence type="ECO:0000256" key="9">
    <source>
        <dbReference type="ARBA" id="ARBA00023136"/>
    </source>
</evidence>
<protein>
    <recommendedName>
        <fullName evidence="11">Potassium channel domain-containing protein</fullName>
    </recommendedName>
</protein>
<dbReference type="PANTHER" id="PTHR10027">
    <property type="entry name" value="CALCIUM-ACTIVATED POTASSIUM CHANNEL ALPHA CHAIN"/>
    <property type="match status" value="1"/>
</dbReference>
<evidence type="ECO:0000256" key="7">
    <source>
        <dbReference type="ARBA" id="ARBA00022989"/>
    </source>
</evidence>
<accession>A0A5E4D8W1</accession>
<keyword evidence="9" id="KW-0472">Membrane</keyword>
<keyword evidence="6" id="KW-0630">Potassium</keyword>
<evidence type="ECO:0000256" key="4">
    <source>
        <dbReference type="ARBA" id="ARBA00022692"/>
    </source>
</evidence>
<evidence type="ECO:0000256" key="1">
    <source>
        <dbReference type="ARBA" id="ARBA00004141"/>
    </source>
</evidence>
<dbReference type="Gene3D" id="1.10.287.70">
    <property type="match status" value="1"/>
</dbReference>
<dbReference type="InterPro" id="IPR047871">
    <property type="entry name" value="K_chnl_Slo-like"/>
</dbReference>
<keyword evidence="4" id="KW-0812">Transmembrane</keyword>
<dbReference type="SUPFAM" id="SSF81324">
    <property type="entry name" value="Voltage-gated potassium channels"/>
    <property type="match status" value="1"/>
</dbReference>
<evidence type="ECO:0000256" key="6">
    <source>
        <dbReference type="ARBA" id="ARBA00022958"/>
    </source>
</evidence>
<keyword evidence="8" id="KW-0406">Ion transport</keyword>
<reference evidence="12" key="1">
    <citation type="submission" date="2019-04" db="EMBL/GenBank/DDBJ databases">
        <authorList>
            <person name="Alioto T."/>
            <person name="Alioto T."/>
        </authorList>
    </citation>
    <scope>NUCLEOTIDE SEQUENCE [LARGE SCALE GENOMIC DNA]</scope>
</reference>
<feature type="non-terminal residue" evidence="12">
    <location>
        <position position="57"/>
    </location>
</feature>
<dbReference type="PANTHER" id="PTHR10027:SF23">
    <property type="entry name" value="POTASSIUM CHANNEL SUBFAMILY U MEMBER 1"/>
    <property type="match status" value="1"/>
</dbReference>
<evidence type="ECO:0000256" key="8">
    <source>
        <dbReference type="ARBA" id="ARBA00023065"/>
    </source>
</evidence>
<comment type="caution">
    <text evidence="12">The sequence shown here is derived from an EMBL/GenBank/DDBJ whole genome shotgun (WGS) entry which is preliminary data.</text>
</comment>
<feature type="non-terminal residue" evidence="12">
    <location>
        <position position="1"/>
    </location>
</feature>
<evidence type="ECO:0000256" key="10">
    <source>
        <dbReference type="ARBA" id="ARBA00023303"/>
    </source>
</evidence>
<keyword evidence="13" id="KW-1185">Reference proteome</keyword>
<name>A0A5E4D8W1_MARMO</name>
<evidence type="ECO:0000313" key="13">
    <source>
        <dbReference type="Proteomes" id="UP000335636"/>
    </source>
</evidence>
<dbReference type="Proteomes" id="UP000335636">
    <property type="component" value="Unassembled WGS sequence"/>
</dbReference>
<evidence type="ECO:0000256" key="3">
    <source>
        <dbReference type="ARBA" id="ARBA00022538"/>
    </source>
</evidence>
<keyword evidence="5" id="KW-0631">Potassium channel</keyword>
<evidence type="ECO:0000313" key="12">
    <source>
        <dbReference type="EMBL" id="VTJ89581.1"/>
    </source>
</evidence>
<keyword evidence="7" id="KW-1133">Transmembrane helix</keyword>
<dbReference type="GO" id="GO:0005267">
    <property type="term" value="F:potassium channel activity"/>
    <property type="evidence" value="ECO:0007669"/>
    <property type="project" value="UniProtKB-KW"/>
</dbReference>